<gene>
    <name evidence="2" type="ORF">POL72_28655</name>
</gene>
<organism evidence="2 3">
    <name type="scientific">Sorangium atrum</name>
    <dbReference type="NCBI Taxonomy" id="2995308"/>
    <lineage>
        <taxon>Bacteria</taxon>
        <taxon>Pseudomonadati</taxon>
        <taxon>Myxococcota</taxon>
        <taxon>Polyangia</taxon>
        <taxon>Polyangiales</taxon>
        <taxon>Polyangiaceae</taxon>
        <taxon>Sorangium</taxon>
    </lineage>
</organism>
<evidence type="ECO:0000313" key="2">
    <source>
        <dbReference type="EMBL" id="MDC0681745.1"/>
    </source>
</evidence>
<name>A0ABT5C7D4_9BACT</name>
<proteinExistence type="predicted"/>
<dbReference type="RefSeq" id="WP_272099065.1">
    <property type="nucleotide sequence ID" value="NZ_JAQNDK010000003.1"/>
</dbReference>
<dbReference type="Proteomes" id="UP001217485">
    <property type="component" value="Unassembled WGS sequence"/>
</dbReference>
<sequence>MTTRSWLVFALVAGIAGAFIGRASPRAPPSVQAVPSASPPSSTAASPRRGCKEERTVLASTRAQLELCMALRSRVPEAEPSGAAKPSEPDPLESQPFDQRMSKVEEIRRNRRLLDGYSEAVIVQHYDGRTGVYKPDEWLDHGDGYIVARKLPSGRIGYYAGPDAGPRSDPAAFRPTKSTIVLAPDFVREADGAIRVRRGASTWIKRRLGERVDEPASP</sequence>
<feature type="region of interest" description="Disordered" evidence="1">
    <location>
        <begin position="76"/>
        <end position="99"/>
    </location>
</feature>
<keyword evidence="3" id="KW-1185">Reference proteome</keyword>
<comment type="caution">
    <text evidence="2">The sequence shown here is derived from an EMBL/GenBank/DDBJ whole genome shotgun (WGS) entry which is preliminary data.</text>
</comment>
<evidence type="ECO:0000256" key="1">
    <source>
        <dbReference type="SAM" id="MobiDB-lite"/>
    </source>
</evidence>
<feature type="compositionally biased region" description="Low complexity" evidence="1">
    <location>
        <begin position="25"/>
        <end position="48"/>
    </location>
</feature>
<evidence type="ECO:0000313" key="3">
    <source>
        <dbReference type="Proteomes" id="UP001217485"/>
    </source>
</evidence>
<evidence type="ECO:0008006" key="4">
    <source>
        <dbReference type="Google" id="ProtNLM"/>
    </source>
</evidence>
<reference evidence="2 3" key="1">
    <citation type="submission" date="2023-01" db="EMBL/GenBank/DDBJ databases">
        <title>Minimal conservation of predation-associated metabolite biosynthetic gene clusters underscores biosynthetic potential of Myxococcota including descriptions for ten novel species: Archangium lansinium sp. nov., Myxococcus landrumus sp. nov., Nannocystis bai.</title>
        <authorList>
            <person name="Ahearne A."/>
            <person name="Stevens C."/>
            <person name="Dowd S."/>
        </authorList>
    </citation>
    <scope>NUCLEOTIDE SEQUENCE [LARGE SCALE GENOMIC DNA]</scope>
    <source>
        <strain evidence="2 3">WIWO2</strain>
    </source>
</reference>
<dbReference type="EMBL" id="JAQNDK010000003">
    <property type="protein sequence ID" value="MDC0681745.1"/>
    <property type="molecule type" value="Genomic_DNA"/>
</dbReference>
<accession>A0ABT5C7D4</accession>
<protein>
    <recommendedName>
        <fullName evidence="4">Secreted protein</fullName>
    </recommendedName>
</protein>
<feature type="region of interest" description="Disordered" evidence="1">
    <location>
        <begin position="25"/>
        <end position="53"/>
    </location>
</feature>